<evidence type="ECO:0000313" key="9">
    <source>
        <dbReference type="EMBL" id="WOH07572.1"/>
    </source>
</evidence>
<gene>
    <name evidence="9" type="ORF">DCAR_0727004</name>
</gene>
<dbReference type="GO" id="GO:0006900">
    <property type="term" value="P:vesicle budding from membrane"/>
    <property type="evidence" value="ECO:0007669"/>
    <property type="project" value="TreeGrafter"/>
</dbReference>
<evidence type="ECO:0000256" key="6">
    <source>
        <dbReference type="ARBA" id="ARBA00023136"/>
    </source>
</evidence>
<dbReference type="GO" id="GO:0030136">
    <property type="term" value="C:clathrin-coated vesicle"/>
    <property type="evidence" value="ECO:0007669"/>
    <property type="project" value="UniProtKB-SubCell"/>
</dbReference>
<reference evidence="9" key="2">
    <citation type="submission" date="2022-03" db="EMBL/GenBank/DDBJ databases">
        <title>Draft title - Genomic analysis of global carrot germplasm unveils the trajectory of domestication and the origin of high carotenoid orange carrot.</title>
        <authorList>
            <person name="Iorizzo M."/>
            <person name="Ellison S."/>
            <person name="Senalik D."/>
            <person name="Macko-Podgorni A."/>
            <person name="Grzebelus D."/>
            <person name="Bostan H."/>
            <person name="Rolling W."/>
            <person name="Curaba J."/>
            <person name="Simon P."/>
        </authorList>
    </citation>
    <scope>NUCLEOTIDE SEQUENCE</scope>
    <source>
        <tissue evidence="9">Leaf</tissue>
    </source>
</reference>
<dbReference type="OMA" id="SHDEQCM"/>
<dbReference type="Proteomes" id="UP000077755">
    <property type="component" value="Chromosome 7"/>
</dbReference>
<dbReference type="PANTHER" id="PTHR22951:SF19">
    <property type="entry name" value="OS08G0467300 PROTEIN"/>
    <property type="match status" value="1"/>
</dbReference>
<comment type="subcellular location">
    <subcellularLocation>
        <location evidence="1">Cytoplasmic vesicle</location>
        <location evidence="1">Clathrin-coated vesicle</location>
    </subcellularLocation>
    <subcellularLocation>
        <location evidence="2">Golgi apparatus</location>
    </subcellularLocation>
    <subcellularLocation>
        <location evidence="3">Membrane</location>
        <location evidence="3">Clathrin-coated pit</location>
    </subcellularLocation>
</comment>
<dbReference type="InterPro" id="IPR014712">
    <property type="entry name" value="ANTH_dom_sf"/>
</dbReference>
<dbReference type="SUPFAM" id="SSF48464">
    <property type="entry name" value="ENTH/VHS domain"/>
    <property type="match status" value="1"/>
</dbReference>
<protein>
    <submittedName>
        <fullName evidence="9">Uncharacterized protein</fullName>
    </submittedName>
</protein>
<dbReference type="OrthoDB" id="682511at2759"/>
<keyword evidence="4" id="KW-0254">Endocytosis</keyword>
<dbReference type="GO" id="GO:0005546">
    <property type="term" value="F:phosphatidylinositol-4,5-bisphosphate binding"/>
    <property type="evidence" value="ECO:0007669"/>
    <property type="project" value="TreeGrafter"/>
</dbReference>
<evidence type="ECO:0000256" key="5">
    <source>
        <dbReference type="ARBA" id="ARBA00023034"/>
    </source>
</evidence>
<keyword evidence="6" id="KW-0472">Membrane</keyword>
<dbReference type="GO" id="GO:0005794">
    <property type="term" value="C:Golgi apparatus"/>
    <property type="evidence" value="ECO:0007669"/>
    <property type="project" value="UniProtKB-SubCell"/>
</dbReference>
<organism evidence="9 10">
    <name type="scientific">Daucus carota subsp. sativus</name>
    <name type="common">Carrot</name>
    <dbReference type="NCBI Taxonomy" id="79200"/>
    <lineage>
        <taxon>Eukaryota</taxon>
        <taxon>Viridiplantae</taxon>
        <taxon>Streptophyta</taxon>
        <taxon>Embryophyta</taxon>
        <taxon>Tracheophyta</taxon>
        <taxon>Spermatophyta</taxon>
        <taxon>Magnoliopsida</taxon>
        <taxon>eudicotyledons</taxon>
        <taxon>Gunneridae</taxon>
        <taxon>Pentapetalae</taxon>
        <taxon>asterids</taxon>
        <taxon>campanulids</taxon>
        <taxon>Apiales</taxon>
        <taxon>Apiaceae</taxon>
        <taxon>Apioideae</taxon>
        <taxon>Scandiceae</taxon>
        <taxon>Daucinae</taxon>
        <taxon>Daucus</taxon>
        <taxon>Daucus sect. Daucus</taxon>
    </lineage>
</organism>
<dbReference type="KEGG" id="dcr:108194421"/>
<keyword evidence="7" id="KW-0168">Coated pit</keyword>
<dbReference type="PROSITE" id="PS50942">
    <property type="entry name" value="ENTH"/>
    <property type="match status" value="1"/>
</dbReference>
<dbReference type="FunFam" id="1.25.40.90:FF:000027">
    <property type="entry name" value="Putative clathrin assembly protein"/>
    <property type="match status" value="1"/>
</dbReference>
<dbReference type="GO" id="GO:0072583">
    <property type="term" value="P:clathrin-dependent endocytosis"/>
    <property type="evidence" value="ECO:0007669"/>
    <property type="project" value="InterPro"/>
</dbReference>
<accession>A0A164SP25</accession>
<keyword evidence="8" id="KW-0968">Cytoplasmic vesicle</keyword>
<dbReference type="GO" id="GO:0005905">
    <property type="term" value="C:clathrin-coated pit"/>
    <property type="evidence" value="ECO:0007669"/>
    <property type="project" value="UniProtKB-SubCell"/>
</dbReference>
<dbReference type="GO" id="GO:0005545">
    <property type="term" value="F:1-phosphatidylinositol binding"/>
    <property type="evidence" value="ECO:0007669"/>
    <property type="project" value="InterPro"/>
</dbReference>
<keyword evidence="5" id="KW-0333">Golgi apparatus</keyword>
<dbReference type="InterPro" id="IPR013809">
    <property type="entry name" value="ENTH"/>
</dbReference>
<dbReference type="InterPro" id="IPR008942">
    <property type="entry name" value="ENTH_VHS"/>
</dbReference>
<evidence type="ECO:0000256" key="8">
    <source>
        <dbReference type="ARBA" id="ARBA00023329"/>
    </source>
</evidence>
<proteinExistence type="predicted"/>
<dbReference type="InterPro" id="IPR045192">
    <property type="entry name" value="AP180-like"/>
</dbReference>
<sequence length="399" mass="46043">MKLSKRASGMFKDQYSLWLTTLSRKTEHRNPEIEAAVIKATNHDEFSVDYRDLERVFAYVRVSHANIKPLVWAITARMEKTQSWVVALKGLMLMHGIFCCKVPAVQRIGRLPFDFSTFKDRNSRNNEVIWGYNEFIRAYYSFLDQKSHFIFLHAQEKRRSMKLPKIGENRKPIPSSNATTLMQDLVSLKSMQGLLESLLQTRPETYSLHFPKKVSPLILEALDCIVIEIFDIYSRIRRATSMVLTKIYESAGTAEVTLALKIMRTAESQQEQLSSYFNFCKSMGVLNFKNSPTLKPVSEDIRKLEHMLAKFDLDQKMSMSLVVADQENDRVTSEWQVFDDSEDITRSHLKTIITSEWQVFDDDYSSTNPFLSSGQAFLALEPPQSRKVADELPDLISFD</sequence>
<evidence type="ECO:0000256" key="1">
    <source>
        <dbReference type="ARBA" id="ARBA00004132"/>
    </source>
</evidence>
<evidence type="ECO:0000256" key="3">
    <source>
        <dbReference type="ARBA" id="ARBA00004600"/>
    </source>
</evidence>
<dbReference type="GO" id="GO:0032050">
    <property type="term" value="F:clathrin heavy chain binding"/>
    <property type="evidence" value="ECO:0007669"/>
    <property type="project" value="TreeGrafter"/>
</dbReference>
<dbReference type="PANTHER" id="PTHR22951">
    <property type="entry name" value="CLATHRIN ASSEMBLY PROTEIN"/>
    <property type="match status" value="1"/>
</dbReference>
<dbReference type="Pfam" id="PF07651">
    <property type="entry name" value="ANTH"/>
    <property type="match status" value="1"/>
</dbReference>
<evidence type="ECO:0000313" key="10">
    <source>
        <dbReference type="Proteomes" id="UP000077755"/>
    </source>
</evidence>
<dbReference type="GO" id="GO:0000149">
    <property type="term" value="F:SNARE binding"/>
    <property type="evidence" value="ECO:0007669"/>
    <property type="project" value="TreeGrafter"/>
</dbReference>
<reference evidence="9" key="1">
    <citation type="journal article" date="2016" name="Nat. Genet.">
        <title>A high-quality carrot genome assembly provides new insights into carotenoid accumulation and asterid genome evolution.</title>
        <authorList>
            <person name="Iorizzo M."/>
            <person name="Ellison S."/>
            <person name="Senalik D."/>
            <person name="Zeng P."/>
            <person name="Satapoomin P."/>
            <person name="Huang J."/>
            <person name="Bowman M."/>
            <person name="Iovene M."/>
            <person name="Sanseverino W."/>
            <person name="Cavagnaro P."/>
            <person name="Yildiz M."/>
            <person name="Macko-Podgorni A."/>
            <person name="Moranska E."/>
            <person name="Grzebelus E."/>
            <person name="Grzebelus D."/>
            <person name="Ashrafi H."/>
            <person name="Zheng Z."/>
            <person name="Cheng S."/>
            <person name="Spooner D."/>
            <person name="Van Deynze A."/>
            <person name="Simon P."/>
        </authorList>
    </citation>
    <scope>NUCLEOTIDE SEQUENCE</scope>
    <source>
        <tissue evidence="9">Leaf</tissue>
    </source>
</reference>
<evidence type="ECO:0000256" key="2">
    <source>
        <dbReference type="ARBA" id="ARBA00004555"/>
    </source>
</evidence>
<name>A0A164SP25_DAUCS</name>
<dbReference type="InterPro" id="IPR011417">
    <property type="entry name" value="ANTH_dom"/>
</dbReference>
<dbReference type="Gene3D" id="1.25.40.90">
    <property type="match status" value="1"/>
</dbReference>
<dbReference type="CDD" id="cd16987">
    <property type="entry name" value="ANTH_N_AP180_plant"/>
    <property type="match status" value="1"/>
</dbReference>
<dbReference type="SMART" id="SM00273">
    <property type="entry name" value="ENTH"/>
    <property type="match status" value="1"/>
</dbReference>
<dbReference type="InterPro" id="IPR048050">
    <property type="entry name" value="ANTH_N_plant"/>
</dbReference>
<dbReference type="SUPFAM" id="SSF89009">
    <property type="entry name" value="GAT-like domain"/>
    <property type="match status" value="1"/>
</dbReference>
<dbReference type="Gene3D" id="1.20.58.150">
    <property type="entry name" value="ANTH domain"/>
    <property type="match status" value="1"/>
</dbReference>
<dbReference type="EMBL" id="CP093349">
    <property type="protein sequence ID" value="WOH07572.1"/>
    <property type="molecule type" value="Genomic_DNA"/>
</dbReference>
<evidence type="ECO:0000256" key="4">
    <source>
        <dbReference type="ARBA" id="ARBA00022583"/>
    </source>
</evidence>
<keyword evidence="10" id="KW-1185">Reference proteome</keyword>
<evidence type="ECO:0000256" key="7">
    <source>
        <dbReference type="ARBA" id="ARBA00023176"/>
    </source>
</evidence>
<dbReference type="AlphaFoldDB" id="A0A164SP25"/>
<dbReference type="Gramene" id="KZM86405">
    <property type="protein sequence ID" value="KZM86405"/>
    <property type="gene ID" value="DCAR_023539"/>
</dbReference>
<dbReference type="GO" id="GO:0048268">
    <property type="term" value="P:clathrin coat assembly"/>
    <property type="evidence" value="ECO:0007669"/>
    <property type="project" value="InterPro"/>
</dbReference>